<dbReference type="GO" id="GO:0000209">
    <property type="term" value="P:protein polyubiquitination"/>
    <property type="evidence" value="ECO:0007669"/>
    <property type="project" value="TreeGrafter"/>
</dbReference>
<dbReference type="GO" id="GO:0030332">
    <property type="term" value="F:cyclin binding"/>
    <property type="evidence" value="ECO:0007669"/>
    <property type="project" value="TreeGrafter"/>
</dbReference>
<dbReference type="OrthoDB" id="66510at2759"/>
<dbReference type="PANTHER" id="PTHR31531">
    <property type="entry name" value="E3 UBIQUITIN-PROTEIN LIGASE E3D FAMILY MEMBER"/>
    <property type="match status" value="1"/>
</dbReference>
<feature type="region of interest" description="Disordered" evidence="1">
    <location>
        <begin position="48"/>
        <end position="67"/>
    </location>
</feature>
<dbReference type="GO" id="GO:0043161">
    <property type="term" value="P:proteasome-mediated ubiquitin-dependent protein catabolic process"/>
    <property type="evidence" value="ECO:0007669"/>
    <property type="project" value="TreeGrafter"/>
</dbReference>
<dbReference type="Pfam" id="PF09814">
    <property type="entry name" value="HECT_2"/>
    <property type="match status" value="1"/>
</dbReference>
<feature type="compositionally biased region" description="Basic and acidic residues" evidence="1">
    <location>
        <begin position="517"/>
        <end position="534"/>
    </location>
</feature>
<evidence type="ECO:0000313" key="2">
    <source>
        <dbReference type="EMBL" id="RSH87835.1"/>
    </source>
</evidence>
<dbReference type="GO" id="GO:0000151">
    <property type="term" value="C:ubiquitin ligase complex"/>
    <property type="evidence" value="ECO:0007669"/>
    <property type="project" value="TreeGrafter"/>
</dbReference>
<feature type="region of interest" description="Disordered" evidence="1">
    <location>
        <begin position="251"/>
        <end position="283"/>
    </location>
</feature>
<gene>
    <name evidence="2" type="ORF">EHS24_000353</name>
</gene>
<dbReference type="GO" id="GO:0031624">
    <property type="term" value="F:ubiquitin conjugating enzyme binding"/>
    <property type="evidence" value="ECO:0007669"/>
    <property type="project" value="TreeGrafter"/>
</dbReference>
<feature type="region of interest" description="Disordered" evidence="1">
    <location>
        <begin position="454"/>
        <end position="477"/>
    </location>
</feature>
<dbReference type="STRING" id="105984.A0A427Y9Z2"/>
<feature type="region of interest" description="Disordered" evidence="1">
    <location>
        <begin position="321"/>
        <end position="344"/>
    </location>
</feature>
<dbReference type="GO" id="GO:0061630">
    <property type="term" value="F:ubiquitin protein ligase activity"/>
    <property type="evidence" value="ECO:0007669"/>
    <property type="project" value="TreeGrafter"/>
</dbReference>
<dbReference type="RefSeq" id="XP_028480043.1">
    <property type="nucleotide sequence ID" value="XM_028616186.1"/>
</dbReference>
<dbReference type="PANTHER" id="PTHR31531:SF2">
    <property type="entry name" value="E3 UBIQUITIN-PROTEIN LIGASE E3D"/>
    <property type="match status" value="1"/>
</dbReference>
<keyword evidence="3" id="KW-1185">Reference proteome</keyword>
<dbReference type="EMBL" id="RSCE01000001">
    <property type="protein sequence ID" value="RSH87835.1"/>
    <property type="molecule type" value="Genomic_DNA"/>
</dbReference>
<dbReference type="GO" id="GO:0006513">
    <property type="term" value="P:protein monoubiquitination"/>
    <property type="evidence" value="ECO:0007669"/>
    <property type="project" value="TreeGrafter"/>
</dbReference>
<organism evidence="2 3">
    <name type="scientific">Apiotrichum porosum</name>
    <dbReference type="NCBI Taxonomy" id="105984"/>
    <lineage>
        <taxon>Eukaryota</taxon>
        <taxon>Fungi</taxon>
        <taxon>Dikarya</taxon>
        <taxon>Basidiomycota</taxon>
        <taxon>Agaricomycotina</taxon>
        <taxon>Tremellomycetes</taxon>
        <taxon>Trichosporonales</taxon>
        <taxon>Trichosporonaceae</taxon>
        <taxon>Apiotrichum</taxon>
    </lineage>
</organism>
<dbReference type="GeneID" id="39584896"/>
<feature type="region of interest" description="Disordered" evidence="1">
    <location>
        <begin position="511"/>
        <end position="615"/>
    </location>
</feature>
<feature type="compositionally biased region" description="Low complexity" evidence="1">
    <location>
        <begin position="768"/>
        <end position="787"/>
    </location>
</feature>
<feature type="compositionally biased region" description="Polar residues" evidence="1">
    <location>
        <begin position="556"/>
        <end position="568"/>
    </location>
</feature>
<feature type="compositionally biased region" description="Acidic residues" evidence="1">
    <location>
        <begin position="51"/>
        <end position="63"/>
    </location>
</feature>
<dbReference type="GO" id="GO:0051865">
    <property type="term" value="P:protein autoubiquitination"/>
    <property type="evidence" value="ECO:0007669"/>
    <property type="project" value="TreeGrafter"/>
</dbReference>
<feature type="region of interest" description="Disordered" evidence="1">
    <location>
        <begin position="758"/>
        <end position="795"/>
    </location>
</feature>
<feature type="compositionally biased region" description="Polar residues" evidence="1">
    <location>
        <begin position="255"/>
        <end position="264"/>
    </location>
</feature>
<dbReference type="InterPro" id="IPR019193">
    <property type="entry name" value="UBQ-conj_enz_E2-bd_prot"/>
</dbReference>
<dbReference type="Proteomes" id="UP000279236">
    <property type="component" value="Unassembled WGS sequence"/>
</dbReference>
<accession>A0A427Y9Z2</accession>
<feature type="compositionally biased region" description="Low complexity" evidence="1">
    <location>
        <begin position="584"/>
        <end position="593"/>
    </location>
</feature>
<feature type="compositionally biased region" description="Pro residues" evidence="1">
    <location>
        <begin position="1171"/>
        <end position="1182"/>
    </location>
</feature>
<reference evidence="2 3" key="1">
    <citation type="submission" date="2018-11" db="EMBL/GenBank/DDBJ databases">
        <title>Genome sequence of Apiotrichum porosum DSM 27194.</title>
        <authorList>
            <person name="Aliyu H."/>
            <person name="Gorte O."/>
            <person name="Ochsenreither K."/>
        </authorList>
    </citation>
    <scope>NUCLEOTIDE SEQUENCE [LARGE SCALE GENOMIC DNA]</scope>
    <source>
        <strain evidence="2 3">DSM 27194</strain>
    </source>
</reference>
<proteinExistence type="predicted"/>
<feature type="region of interest" description="Disordered" evidence="1">
    <location>
        <begin position="1"/>
        <end position="20"/>
    </location>
</feature>
<dbReference type="GO" id="GO:0005634">
    <property type="term" value="C:nucleus"/>
    <property type="evidence" value="ECO:0007669"/>
    <property type="project" value="TreeGrafter"/>
</dbReference>
<sequence>MEMEAVRPSTPASETASIAPAYHELDAIPVLPPPPAPFPLDYLRHERQDEEQGVNEEDAELEAEADHSDQATICLHDAEDMGDFNLVGIQRACAETLAILLPHNAGAQLSEQDRPLAAAVSDLLEASYDLEAYHTSSTKSAPIAPFDRETSPFFRLDHVLSSSTNTAALRSQPRSPQEARRTVHEELTWARVQSLIDNVVQLVRERTERDRQSQQTLAVSPPAYRQSVNSLASDCQSLQSLPAYTDHEHDEMVVSESNDTGAKSKTSDDAKSRLAEDGKDISPMMHGMMTGILNDLDTVTHAIERLQAIAPQLQNQRVELRAGPSRRRRLDSTSHLSQPQNERERMLELEDLWDKMDRVNSSRSIILDGQRIEMSDRQKEKQPAREINLDDDLYMDDTPERRALEADMLIRIVEQSSNSRMGDQERPLRTMVEQRQSFIDGVIDRSEASRLTGQDCPLSIKAPKAGGSKGRQSFVDDVVDRSKASRLTGQDFPITLEQMLDGRRSRHKHVFDDDAAIDTRSRSPLRDSESDRARSLSPSSSRNDFLSRELPPAANGSVSMPSSPTLSHDGSFHSPKLAVRSVEPSPLKVSVPTSSPPPRSSSLRRLSNSGESRSPLLGMFDEVNLSSSSSGGASQRSLPVTPLYGIMEDTTQPVSILKRSPKSATGSPSSLPRSLSFQASEKDLYSALSKAAGAGRMSNQEFVRPPLPLVTTTFDDEADMVDFATLFTSEPMPSPPIITETVADGLWASRMQNNESVTSLRLGGGGSVTSRASRASRSPRTPRTPGGFIFPEDFPIPPANSRRNSISSIMSSTRFNQSSPQLSTSNSFKKLVQTVLPPTLHLGRKISKASIKPLPTPPPPPSFEIDAANLSYVTEHQENLRAVQVLILGLDATSTVDLQLEVMSPTDAILVSKDDPTLRVLISLPTAVKMGQTVSVAPIADYYEAKLAAIPTATSTLSLNSSLTHALSAPSLRDIAPRSLCCTACDRVVAQFPINVQYKDLPSEHWAEMLEVWMCHADPAFTAQLAKHTKDGFWPSQDTVLVGGSYLLVSGSHICDQHLVPELSNEPDQWRIVTCPCGEVLGKVRPEDGQPGAGTVRFSKWSIALLRGTGADDVEPVRFPVSTFVVSDMLELAQAHASHRFIICDEQTGDRRLAMWVFNPSVSIAYQRNPNSPPAQLPPPLSPLEGEGEGDEACSRHPRPSISTSLPDTYSLRASKIMFKVLEPYSADAEFEHLPGFGPRGQVEHLRYSRDACVSLIAVLRASSALYPATRRTMGSFDVGFLERT</sequence>
<name>A0A427Y9Z2_9TREE</name>
<feature type="compositionally biased region" description="Basic and acidic residues" evidence="1">
    <location>
        <begin position="265"/>
        <end position="280"/>
    </location>
</feature>
<comment type="caution">
    <text evidence="2">The sequence shown here is derived from an EMBL/GenBank/DDBJ whole genome shotgun (WGS) entry which is preliminary data.</text>
</comment>
<feature type="compositionally biased region" description="Low complexity" evidence="1">
    <location>
        <begin position="600"/>
        <end position="614"/>
    </location>
</feature>
<feature type="compositionally biased region" description="Low complexity" evidence="1">
    <location>
        <begin position="535"/>
        <end position="544"/>
    </location>
</feature>
<feature type="region of interest" description="Disordered" evidence="1">
    <location>
        <begin position="1169"/>
        <end position="1202"/>
    </location>
</feature>
<protein>
    <submittedName>
        <fullName evidence="2">Uncharacterized protein</fullName>
    </submittedName>
</protein>
<dbReference type="GO" id="GO:0005829">
    <property type="term" value="C:cytosol"/>
    <property type="evidence" value="ECO:0007669"/>
    <property type="project" value="TreeGrafter"/>
</dbReference>
<evidence type="ECO:0000313" key="3">
    <source>
        <dbReference type="Proteomes" id="UP000279236"/>
    </source>
</evidence>
<evidence type="ECO:0000256" key="1">
    <source>
        <dbReference type="SAM" id="MobiDB-lite"/>
    </source>
</evidence>